<dbReference type="RefSeq" id="WP_220663297.1">
    <property type="nucleotide sequence ID" value="NZ_CP069370.1"/>
</dbReference>
<feature type="signal peptide" evidence="1">
    <location>
        <begin position="1"/>
        <end position="30"/>
    </location>
</feature>
<evidence type="ECO:0000313" key="2">
    <source>
        <dbReference type="EMBL" id="QYZ71030.1"/>
    </source>
</evidence>
<accession>A0A8G0ZX38</accession>
<dbReference type="AlphaFoldDB" id="A0A8G0ZX38"/>
<name>A0A8G0ZX38_9RHOB</name>
<organism evidence="2 3">
    <name type="scientific">Neotabrizicola shimadae</name>
    <dbReference type="NCBI Taxonomy" id="2807096"/>
    <lineage>
        <taxon>Bacteria</taxon>
        <taxon>Pseudomonadati</taxon>
        <taxon>Pseudomonadota</taxon>
        <taxon>Alphaproteobacteria</taxon>
        <taxon>Rhodobacterales</taxon>
        <taxon>Paracoccaceae</taxon>
        <taxon>Neotabrizicola</taxon>
    </lineage>
</organism>
<protein>
    <submittedName>
        <fullName evidence="2">Uncharacterized protein</fullName>
    </submittedName>
</protein>
<gene>
    <name evidence="2" type="ORF">JO391_05835</name>
</gene>
<evidence type="ECO:0000256" key="1">
    <source>
        <dbReference type="SAM" id="SignalP"/>
    </source>
</evidence>
<reference evidence="2" key="1">
    <citation type="submission" date="2021-02" db="EMBL/GenBank/DDBJ databases">
        <title>Rhodobacter shimadae sp. nov., an aerobic anoxygenic phototrophic bacterium isolated from a hot spring.</title>
        <authorList>
            <person name="Muramatsu S."/>
            <person name="Haruta S."/>
            <person name="Hirose S."/>
            <person name="Hanada S."/>
        </authorList>
    </citation>
    <scope>NUCLEOTIDE SEQUENCE</scope>
    <source>
        <strain evidence="2">N10</strain>
    </source>
</reference>
<evidence type="ECO:0000313" key="3">
    <source>
        <dbReference type="Proteomes" id="UP000826300"/>
    </source>
</evidence>
<dbReference type="Proteomes" id="UP000826300">
    <property type="component" value="Chromosome"/>
</dbReference>
<keyword evidence="3" id="KW-1185">Reference proteome</keyword>
<dbReference type="EMBL" id="CP069370">
    <property type="protein sequence ID" value="QYZ71030.1"/>
    <property type="molecule type" value="Genomic_DNA"/>
</dbReference>
<proteinExistence type="predicted"/>
<keyword evidence="1" id="KW-0732">Signal</keyword>
<feature type="chain" id="PRO_5034636173" evidence="1">
    <location>
        <begin position="31"/>
        <end position="129"/>
    </location>
</feature>
<dbReference type="KEGG" id="nsm:JO391_05835"/>
<sequence>MSLAATLRLRHCAPLGGVALLAACAATPGAGPSGNAAAGTFPVSVGDAAFAATVTPGVPGLRPTAQGGVPVAGMTVTVRREATPLGQDEGKLAKDAAAAGCSAARGRFDGRAFGVYAGGGLWQFAGACA</sequence>